<comment type="caution">
    <text evidence="1">The sequence shown here is derived from an EMBL/GenBank/DDBJ whole genome shotgun (WGS) entry which is preliminary data.</text>
</comment>
<name>A0ABP0FXT9_CLALP</name>
<proteinExistence type="predicted"/>
<reference evidence="1 2" key="1">
    <citation type="submission" date="2024-02" db="EMBL/GenBank/DDBJ databases">
        <authorList>
            <person name="Daric V."/>
            <person name="Darras S."/>
        </authorList>
    </citation>
    <scope>NUCLEOTIDE SEQUENCE [LARGE SCALE GENOMIC DNA]</scope>
</reference>
<evidence type="ECO:0000313" key="1">
    <source>
        <dbReference type="EMBL" id="CAK8683234.1"/>
    </source>
</evidence>
<evidence type="ECO:0000313" key="2">
    <source>
        <dbReference type="Proteomes" id="UP001642483"/>
    </source>
</evidence>
<protein>
    <submittedName>
        <fullName evidence="1">Uncharacterized protein</fullName>
    </submittedName>
</protein>
<sequence length="109" mass="11779">MDTHWDTGTGCLRPITLDNLPFFGGIQPAGLHHDRATLARRATEPLHLLHWKLFCSSKRASLTTEIKTTICSGHTVTAIEQAKNSGDVISDCSIAHAPHGLYGLDASFG</sequence>
<dbReference type="EMBL" id="CAWYQH010000097">
    <property type="protein sequence ID" value="CAK8683234.1"/>
    <property type="molecule type" value="Genomic_DNA"/>
</dbReference>
<gene>
    <name evidence="1" type="ORF">CVLEPA_LOCUS14328</name>
</gene>
<dbReference type="Proteomes" id="UP001642483">
    <property type="component" value="Unassembled WGS sequence"/>
</dbReference>
<accession>A0ABP0FXT9</accession>
<keyword evidence="2" id="KW-1185">Reference proteome</keyword>
<organism evidence="1 2">
    <name type="scientific">Clavelina lepadiformis</name>
    <name type="common">Light-bulb sea squirt</name>
    <name type="synonym">Ascidia lepadiformis</name>
    <dbReference type="NCBI Taxonomy" id="159417"/>
    <lineage>
        <taxon>Eukaryota</taxon>
        <taxon>Metazoa</taxon>
        <taxon>Chordata</taxon>
        <taxon>Tunicata</taxon>
        <taxon>Ascidiacea</taxon>
        <taxon>Aplousobranchia</taxon>
        <taxon>Clavelinidae</taxon>
        <taxon>Clavelina</taxon>
    </lineage>
</organism>